<proteinExistence type="predicted"/>
<evidence type="ECO:0000256" key="1">
    <source>
        <dbReference type="SAM" id="MobiDB-lite"/>
    </source>
</evidence>
<dbReference type="Gramene" id="Psat05G0491900-T1">
    <property type="protein sequence ID" value="KAI5409287.1"/>
    <property type="gene ID" value="KIW84_054919"/>
</dbReference>
<feature type="region of interest" description="Disordered" evidence="1">
    <location>
        <begin position="1"/>
        <end position="60"/>
    </location>
</feature>
<name>A0A9D4WWN3_PEA</name>
<dbReference type="Proteomes" id="UP001058974">
    <property type="component" value="Chromosome 5"/>
</dbReference>
<accession>A0A9D4WWN3</accession>
<comment type="caution">
    <text evidence="2">The sequence shown here is derived from an EMBL/GenBank/DDBJ whole genome shotgun (WGS) entry which is preliminary data.</text>
</comment>
<keyword evidence="3" id="KW-1185">Reference proteome</keyword>
<dbReference type="AlphaFoldDB" id="A0A9D4WWN3"/>
<reference evidence="2 3" key="1">
    <citation type="journal article" date="2022" name="Nat. Genet.">
        <title>Improved pea reference genome and pan-genome highlight genomic features and evolutionary characteristics.</title>
        <authorList>
            <person name="Yang T."/>
            <person name="Liu R."/>
            <person name="Luo Y."/>
            <person name="Hu S."/>
            <person name="Wang D."/>
            <person name="Wang C."/>
            <person name="Pandey M.K."/>
            <person name="Ge S."/>
            <person name="Xu Q."/>
            <person name="Li N."/>
            <person name="Li G."/>
            <person name="Huang Y."/>
            <person name="Saxena R.K."/>
            <person name="Ji Y."/>
            <person name="Li M."/>
            <person name="Yan X."/>
            <person name="He Y."/>
            <person name="Liu Y."/>
            <person name="Wang X."/>
            <person name="Xiang C."/>
            <person name="Varshney R.K."/>
            <person name="Ding H."/>
            <person name="Gao S."/>
            <person name="Zong X."/>
        </authorList>
    </citation>
    <scope>NUCLEOTIDE SEQUENCE [LARGE SCALE GENOMIC DNA]</scope>
    <source>
        <strain evidence="2 3">cv. Zhongwan 6</strain>
    </source>
</reference>
<dbReference type="EMBL" id="JAMSHJ010000005">
    <property type="protein sequence ID" value="KAI5409287.1"/>
    <property type="molecule type" value="Genomic_DNA"/>
</dbReference>
<evidence type="ECO:0000313" key="3">
    <source>
        <dbReference type="Proteomes" id="UP001058974"/>
    </source>
</evidence>
<evidence type="ECO:0000313" key="2">
    <source>
        <dbReference type="EMBL" id="KAI5409287.1"/>
    </source>
</evidence>
<organism evidence="2 3">
    <name type="scientific">Pisum sativum</name>
    <name type="common">Garden pea</name>
    <name type="synonym">Lathyrus oleraceus</name>
    <dbReference type="NCBI Taxonomy" id="3888"/>
    <lineage>
        <taxon>Eukaryota</taxon>
        <taxon>Viridiplantae</taxon>
        <taxon>Streptophyta</taxon>
        <taxon>Embryophyta</taxon>
        <taxon>Tracheophyta</taxon>
        <taxon>Spermatophyta</taxon>
        <taxon>Magnoliopsida</taxon>
        <taxon>eudicotyledons</taxon>
        <taxon>Gunneridae</taxon>
        <taxon>Pentapetalae</taxon>
        <taxon>rosids</taxon>
        <taxon>fabids</taxon>
        <taxon>Fabales</taxon>
        <taxon>Fabaceae</taxon>
        <taxon>Papilionoideae</taxon>
        <taxon>50 kb inversion clade</taxon>
        <taxon>NPAAA clade</taxon>
        <taxon>Hologalegina</taxon>
        <taxon>IRL clade</taxon>
        <taxon>Fabeae</taxon>
        <taxon>Lathyrus</taxon>
    </lineage>
</organism>
<sequence>MAVEAFHKSNLPGKFDDDNDDDQPLSFQRYAKKSPLHSQIEKKNPKGIQTKQSFISPPFGRKLIPKEEQTIMRTGVELTDERAKDPSVSSPITVDLLVTGNLPRTLALGVRPHLDRCLPPFSFLDRREYMWVIFFYFPVGFRFRH</sequence>
<gene>
    <name evidence="2" type="ORF">KIW84_054919</name>
</gene>
<protein>
    <submittedName>
        <fullName evidence="2">Uncharacterized protein</fullName>
    </submittedName>
</protein>